<dbReference type="Proteomes" id="UP000005365">
    <property type="component" value="Unassembled WGS sequence"/>
</dbReference>
<evidence type="ECO:0000313" key="2">
    <source>
        <dbReference type="EMBL" id="EET44374.1"/>
    </source>
</evidence>
<feature type="compositionally biased region" description="Polar residues" evidence="1">
    <location>
        <begin position="17"/>
        <end position="27"/>
    </location>
</feature>
<dbReference type="AlphaFoldDB" id="C6M5P7"/>
<protein>
    <submittedName>
        <fullName evidence="2">Uncharacterized protein</fullName>
    </submittedName>
</protein>
<sequence length="41" mass="4586">MLIPKRIKEAVKPPSIKQRSSENSLDTPFSVFRRPSLSSAS</sequence>
<organism evidence="2 3">
    <name type="scientific">Neisseria sicca ATCC 29256</name>
    <dbReference type="NCBI Taxonomy" id="547045"/>
    <lineage>
        <taxon>Bacteria</taxon>
        <taxon>Pseudomonadati</taxon>
        <taxon>Pseudomonadota</taxon>
        <taxon>Betaproteobacteria</taxon>
        <taxon>Neisseriales</taxon>
        <taxon>Neisseriaceae</taxon>
        <taxon>Neisseria</taxon>
    </lineage>
</organism>
<feature type="compositionally biased region" description="Basic and acidic residues" evidence="1">
    <location>
        <begin position="1"/>
        <end position="11"/>
    </location>
</feature>
<gene>
    <name evidence="2" type="ORF">NEISICOT_01845</name>
</gene>
<feature type="region of interest" description="Disordered" evidence="1">
    <location>
        <begin position="1"/>
        <end position="41"/>
    </location>
</feature>
<accession>C6M5P7</accession>
<proteinExistence type="predicted"/>
<reference evidence="2" key="1">
    <citation type="submission" date="2009-07" db="EMBL/GenBank/DDBJ databases">
        <authorList>
            <person name="Weinstock G."/>
            <person name="Sodergren E."/>
            <person name="Clifton S."/>
            <person name="Fulton L."/>
            <person name="Fulton B."/>
            <person name="Courtney L."/>
            <person name="Fronick C."/>
            <person name="Harrison M."/>
            <person name="Strong C."/>
            <person name="Farmer C."/>
            <person name="Delahaunty K."/>
            <person name="Markovic C."/>
            <person name="Hall O."/>
            <person name="Minx P."/>
            <person name="Tomlinson C."/>
            <person name="Mitreva M."/>
            <person name="Nelson J."/>
            <person name="Hou S."/>
            <person name="Wollam A."/>
            <person name="Pepin K.H."/>
            <person name="Johnson M."/>
            <person name="Bhonagiri V."/>
            <person name="Nash W.E."/>
            <person name="Warren W."/>
            <person name="Chinwalla A."/>
            <person name="Mardis E.R."/>
            <person name="Wilson R.K."/>
        </authorList>
    </citation>
    <scope>NUCLEOTIDE SEQUENCE [LARGE SCALE GENOMIC DNA]</scope>
    <source>
        <strain evidence="2">ATCC 29256</strain>
    </source>
</reference>
<evidence type="ECO:0000313" key="3">
    <source>
        <dbReference type="Proteomes" id="UP000005365"/>
    </source>
</evidence>
<keyword evidence="3" id="KW-1185">Reference proteome</keyword>
<name>C6M5P7_NEISI</name>
<evidence type="ECO:0000256" key="1">
    <source>
        <dbReference type="SAM" id="MobiDB-lite"/>
    </source>
</evidence>
<comment type="caution">
    <text evidence="2">The sequence shown here is derived from an EMBL/GenBank/DDBJ whole genome shotgun (WGS) entry which is preliminary data.</text>
</comment>
<dbReference type="EMBL" id="ACKO02000010">
    <property type="protein sequence ID" value="EET44374.1"/>
    <property type="molecule type" value="Genomic_DNA"/>
</dbReference>